<evidence type="ECO:0000313" key="2">
    <source>
        <dbReference type="Proteomes" id="UP001430755"/>
    </source>
</evidence>
<dbReference type="RefSeq" id="WP_242162997.1">
    <property type="nucleotide sequence ID" value="NZ_JAJMLW010000001.1"/>
</dbReference>
<gene>
    <name evidence="1" type="ORF">LPT13_02090</name>
</gene>
<name>A0ABS9WFZ5_9ACTN</name>
<reference evidence="1" key="1">
    <citation type="submission" date="2021-11" db="EMBL/GenBank/DDBJ databases">
        <title>A Novel Adlercreutzia Species, isolated from a Allomyrina dichotoma larva feces.</title>
        <authorList>
            <person name="Suh M.K."/>
        </authorList>
    </citation>
    <scope>NUCLEOTIDE SEQUENCE</scope>
    <source>
        <strain evidence="1">JBNU-10</strain>
    </source>
</reference>
<protein>
    <submittedName>
        <fullName evidence="1">Uncharacterized protein</fullName>
    </submittedName>
</protein>
<dbReference type="EMBL" id="JAJMLW010000001">
    <property type="protein sequence ID" value="MCI2241141.1"/>
    <property type="molecule type" value="Genomic_DNA"/>
</dbReference>
<proteinExistence type="predicted"/>
<comment type="caution">
    <text evidence="1">The sequence shown here is derived from an EMBL/GenBank/DDBJ whole genome shotgun (WGS) entry which is preliminary data.</text>
</comment>
<organism evidence="1 2">
    <name type="scientific">Adlercreutzia faecimuris</name>
    <dbReference type="NCBI Taxonomy" id="2897341"/>
    <lineage>
        <taxon>Bacteria</taxon>
        <taxon>Bacillati</taxon>
        <taxon>Actinomycetota</taxon>
        <taxon>Coriobacteriia</taxon>
        <taxon>Eggerthellales</taxon>
        <taxon>Eggerthellaceae</taxon>
        <taxon>Adlercreutzia</taxon>
    </lineage>
</organism>
<keyword evidence="2" id="KW-1185">Reference proteome</keyword>
<evidence type="ECO:0000313" key="1">
    <source>
        <dbReference type="EMBL" id="MCI2241141.1"/>
    </source>
</evidence>
<dbReference type="Proteomes" id="UP001430755">
    <property type="component" value="Unassembled WGS sequence"/>
</dbReference>
<sequence>MEKAQKMMGHVAAILAALGITLMAAGFALSGLDWRVFSASVDRGAVTLGGVEVEDPEDVPLLGLLATMGKVEVNVPAAPEAPVAPAAPVAPEAPAAL</sequence>
<accession>A0ABS9WFZ5</accession>